<dbReference type="Pfam" id="PF01824">
    <property type="entry name" value="MatK_N"/>
    <property type="match status" value="1"/>
</dbReference>
<evidence type="ECO:0000313" key="4">
    <source>
        <dbReference type="Proteomes" id="UP000318521"/>
    </source>
</evidence>
<protein>
    <recommendedName>
        <fullName evidence="2">Maturase MatK N-terminal domain-containing protein</fullName>
    </recommendedName>
</protein>
<dbReference type="OrthoDB" id="1550386at2"/>
<accession>A0A553ZS85</accession>
<dbReference type="PANTHER" id="PTHR34811">
    <property type="entry name" value="MATURASE K"/>
    <property type="match status" value="1"/>
</dbReference>
<sequence>FLFLYNSHVYEYESILLFLRNRSSHLRLTSSGVFFERIYFYGKIKYLVKVFVKAFQVNLLLLKDPFMHYVRYQGKSILASKGT</sequence>
<dbReference type="AlphaFoldDB" id="A0A553ZS85"/>
<keyword evidence="4" id="KW-1185">Reference proteome</keyword>
<comment type="similarity">
    <text evidence="1">Belongs to the intron maturase 2 family. MatK subfamily.</text>
</comment>
<reference evidence="3 4" key="1">
    <citation type="submission" date="2019-07" db="EMBL/GenBank/DDBJ databases">
        <authorList>
            <person name="Park Y.J."/>
            <person name="Jeong S.E."/>
            <person name="Jung H.S."/>
        </authorList>
    </citation>
    <scope>NUCLEOTIDE SEQUENCE [LARGE SCALE GENOMIC DNA]</scope>
    <source>
        <strain evidence="4">P16(2019)</strain>
    </source>
</reference>
<feature type="non-terminal residue" evidence="3">
    <location>
        <position position="83"/>
    </location>
</feature>
<organism evidence="3 4">
    <name type="scientific">Alkalicoccobacillus porphyridii</name>
    <dbReference type="NCBI Taxonomy" id="2597270"/>
    <lineage>
        <taxon>Bacteria</taxon>
        <taxon>Bacillati</taxon>
        <taxon>Bacillota</taxon>
        <taxon>Bacilli</taxon>
        <taxon>Bacillales</taxon>
        <taxon>Bacillaceae</taxon>
        <taxon>Alkalicoccobacillus</taxon>
    </lineage>
</organism>
<dbReference type="GO" id="GO:0006397">
    <property type="term" value="P:mRNA processing"/>
    <property type="evidence" value="ECO:0007669"/>
    <property type="project" value="InterPro"/>
</dbReference>
<evidence type="ECO:0000259" key="2">
    <source>
        <dbReference type="Pfam" id="PF01824"/>
    </source>
</evidence>
<proteinExistence type="inferred from homology"/>
<feature type="non-terminal residue" evidence="3">
    <location>
        <position position="1"/>
    </location>
</feature>
<dbReference type="EMBL" id="VLXZ01000346">
    <property type="protein sequence ID" value="TSB44329.1"/>
    <property type="molecule type" value="Genomic_DNA"/>
</dbReference>
<name>A0A553ZS85_9BACI</name>
<dbReference type="InterPro" id="IPR002866">
    <property type="entry name" value="Maturase_MatK"/>
</dbReference>
<dbReference type="Proteomes" id="UP000318521">
    <property type="component" value="Unassembled WGS sequence"/>
</dbReference>
<evidence type="ECO:0000256" key="1">
    <source>
        <dbReference type="ARBA" id="ARBA00006621"/>
    </source>
</evidence>
<comment type="caution">
    <text evidence="3">The sequence shown here is derived from an EMBL/GenBank/DDBJ whole genome shotgun (WGS) entry which is preliminary data.</text>
</comment>
<evidence type="ECO:0000313" key="3">
    <source>
        <dbReference type="EMBL" id="TSB44329.1"/>
    </source>
</evidence>
<feature type="domain" description="Maturase MatK N-terminal" evidence="2">
    <location>
        <begin position="1"/>
        <end position="83"/>
    </location>
</feature>
<dbReference type="InterPro" id="IPR024942">
    <property type="entry name" value="Maturase_MatK_N"/>
</dbReference>
<dbReference type="PANTHER" id="PTHR34811:SF1">
    <property type="entry name" value="MATURASE K"/>
    <property type="match status" value="1"/>
</dbReference>
<gene>
    <name evidence="3" type="ORF">FN960_22180</name>
</gene>